<dbReference type="AlphaFoldDB" id="A0A345HI56"/>
<dbReference type="InterPro" id="IPR006311">
    <property type="entry name" value="TAT_signal"/>
</dbReference>
<feature type="domain" description="SGNH hydrolase-type esterase" evidence="3">
    <location>
        <begin position="42"/>
        <end position="213"/>
    </location>
</feature>
<dbReference type="PANTHER" id="PTHR43695:SF1">
    <property type="entry name" value="RHAMNOGALACTURONAN ACETYLESTERASE"/>
    <property type="match status" value="1"/>
</dbReference>
<dbReference type="PROSITE" id="PS51318">
    <property type="entry name" value="TAT"/>
    <property type="match status" value="1"/>
</dbReference>
<comment type="similarity">
    <text evidence="1">Belongs to the 'GDSL' lipolytic enzyme family.</text>
</comment>
<protein>
    <submittedName>
        <fullName evidence="4">Rhamnogalacturonan acetylesterase</fullName>
    </submittedName>
</protein>
<organism evidence="4 5">
    <name type="scientific">Streptomyces paludis</name>
    <dbReference type="NCBI Taxonomy" id="2282738"/>
    <lineage>
        <taxon>Bacteria</taxon>
        <taxon>Bacillati</taxon>
        <taxon>Actinomycetota</taxon>
        <taxon>Actinomycetes</taxon>
        <taxon>Kitasatosporales</taxon>
        <taxon>Streptomycetaceae</taxon>
        <taxon>Streptomyces</taxon>
    </lineage>
</organism>
<name>A0A345HI56_9ACTN</name>
<evidence type="ECO:0000256" key="2">
    <source>
        <dbReference type="ARBA" id="ARBA00022801"/>
    </source>
</evidence>
<dbReference type="SUPFAM" id="SSF52266">
    <property type="entry name" value="SGNH hydrolase"/>
    <property type="match status" value="1"/>
</dbReference>
<dbReference type="CDD" id="cd01821">
    <property type="entry name" value="Rhamnogalacturan_acetylesterase_like"/>
    <property type="match status" value="1"/>
</dbReference>
<reference evidence="5" key="1">
    <citation type="submission" date="2018-07" db="EMBL/GenBank/DDBJ databases">
        <authorList>
            <person name="Zhao J."/>
        </authorList>
    </citation>
    <scope>NUCLEOTIDE SEQUENCE [LARGE SCALE GENOMIC DNA]</scope>
    <source>
        <strain evidence="5">GSSD-12</strain>
    </source>
</reference>
<dbReference type="Pfam" id="PF13472">
    <property type="entry name" value="Lipase_GDSL_2"/>
    <property type="match status" value="1"/>
</dbReference>
<dbReference type="EMBL" id="CP031194">
    <property type="protein sequence ID" value="AXG76380.1"/>
    <property type="molecule type" value="Genomic_DNA"/>
</dbReference>
<proteinExistence type="inferred from homology"/>
<dbReference type="PANTHER" id="PTHR43695">
    <property type="entry name" value="PUTATIVE (AFU_ORTHOLOGUE AFUA_2G17250)-RELATED"/>
    <property type="match status" value="1"/>
</dbReference>
<dbReference type="InterPro" id="IPR036514">
    <property type="entry name" value="SGNH_hydro_sf"/>
</dbReference>
<dbReference type="Gene3D" id="3.40.50.1110">
    <property type="entry name" value="SGNH hydrolase"/>
    <property type="match status" value="1"/>
</dbReference>
<dbReference type="Proteomes" id="UP000253868">
    <property type="component" value="Chromosome"/>
</dbReference>
<dbReference type="GO" id="GO:0016787">
    <property type="term" value="F:hydrolase activity"/>
    <property type="evidence" value="ECO:0007669"/>
    <property type="project" value="UniProtKB-KW"/>
</dbReference>
<sequence length="277" mass="29767">MSISRRQAAAALSALPLAAMTGSGTGVASAPARPRRTVHIAGDSTAADKYARAAPEAGWGMALPFLLGKGIAVANHAVNGRSSKSFIDEGRLTALLAVVRPGDLLLVQFGHNDEKADDPARYTEPWSTYQDCLRRYLKGARDAGARPVLLTSVERRRFDAAGGAVPTHGEYPAAVRALAAEERVPLLDSQAQSLALWQRLGPETTKSYFNWLPPGESPNYPSGVSDNTHFRPTGAVAVARLVARALRDERVLAPGELRRLDEEIPESWLSWLDNPVA</sequence>
<dbReference type="OrthoDB" id="9802318at2"/>
<accession>A0A345HI56</accession>
<dbReference type="InterPro" id="IPR037459">
    <property type="entry name" value="RhgT-like"/>
</dbReference>
<gene>
    <name evidence="4" type="ORF">DVK44_00320</name>
</gene>
<keyword evidence="5" id="KW-1185">Reference proteome</keyword>
<dbReference type="InterPro" id="IPR013830">
    <property type="entry name" value="SGNH_hydro"/>
</dbReference>
<dbReference type="RefSeq" id="WP_114657565.1">
    <property type="nucleotide sequence ID" value="NZ_CP031194.1"/>
</dbReference>
<keyword evidence="2" id="KW-0378">Hydrolase</keyword>
<evidence type="ECO:0000313" key="4">
    <source>
        <dbReference type="EMBL" id="AXG76380.1"/>
    </source>
</evidence>
<dbReference type="KEGG" id="spad:DVK44_00320"/>
<evidence type="ECO:0000313" key="5">
    <source>
        <dbReference type="Proteomes" id="UP000253868"/>
    </source>
</evidence>
<evidence type="ECO:0000259" key="3">
    <source>
        <dbReference type="Pfam" id="PF13472"/>
    </source>
</evidence>
<evidence type="ECO:0000256" key="1">
    <source>
        <dbReference type="ARBA" id="ARBA00008668"/>
    </source>
</evidence>